<gene>
    <name evidence="7" type="ORF">CQA54_03530</name>
</gene>
<evidence type="ECO:0000256" key="5">
    <source>
        <dbReference type="SAM" id="Phobius"/>
    </source>
</evidence>
<dbReference type="PROSITE" id="PS51257">
    <property type="entry name" value="PROKAR_LIPOPROTEIN"/>
    <property type="match status" value="1"/>
</dbReference>
<keyword evidence="3 5" id="KW-1133">Transmembrane helix</keyword>
<feature type="transmembrane region" description="Helical" evidence="5">
    <location>
        <begin position="126"/>
        <end position="145"/>
    </location>
</feature>
<dbReference type="GO" id="GO:0016020">
    <property type="term" value="C:membrane"/>
    <property type="evidence" value="ECO:0007669"/>
    <property type="project" value="UniProtKB-SubCell"/>
</dbReference>
<organism evidence="7 8">
    <name type="scientific">Helicobacter equorum</name>
    <dbReference type="NCBI Taxonomy" id="361872"/>
    <lineage>
        <taxon>Bacteria</taxon>
        <taxon>Pseudomonadati</taxon>
        <taxon>Campylobacterota</taxon>
        <taxon>Epsilonproteobacteria</taxon>
        <taxon>Campylobacterales</taxon>
        <taxon>Helicobacteraceae</taxon>
        <taxon>Helicobacter</taxon>
    </lineage>
</organism>
<dbReference type="InterPro" id="IPR025423">
    <property type="entry name" value="TMEM205-like"/>
</dbReference>
<evidence type="ECO:0000256" key="1">
    <source>
        <dbReference type="ARBA" id="ARBA00004370"/>
    </source>
</evidence>
<keyword evidence="2 5" id="KW-0812">Transmembrane</keyword>
<dbReference type="Proteomes" id="UP000256514">
    <property type="component" value="Unassembled WGS sequence"/>
</dbReference>
<proteinExistence type="predicted"/>
<dbReference type="OrthoDB" id="5362812at2"/>
<evidence type="ECO:0000256" key="4">
    <source>
        <dbReference type="ARBA" id="ARBA00023136"/>
    </source>
</evidence>
<sequence length="153" mass="16813">MAFRGIDSAYLLLLGVCVGAMVACGMMSAPIIFRAGEILSMPISVEQSGILMGLIFQKLSILLYIVGIIIFVFELFAARLFRTSGVLVMLSAGVSIMMILLFNLYYMPYILNVTDTQASEFESMHAQSVIVFKILVVSLATLFVAKSFKLFKS</sequence>
<dbReference type="RefSeq" id="WP_115570803.1">
    <property type="nucleotide sequence ID" value="NZ_NXLT01000002.1"/>
</dbReference>
<reference evidence="7 8" key="1">
    <citation type="submission" date="2018-04" db="EMBL/GenBank/DDBJ databases">
        <title>Novel Campyloabacter and Helicobacter Species and Strains.</title>
        <authorList>
            <person name="Mannion A.J."/>
            <person name="Shen Z."/>
            <person name="Fox J.G."/>
        </authorList>
    </citation>
    <scope>NUCLEOTIDE SEQUENCE [LARGE SCALE GENOMIC DNA]</scope>
    <source>
        <strain evidence="7 8">MIT 12-6600</strain>
    </source>
</reference>
<feature type="domain" description="TMEM205-like" evidence="6">
    <location>
        <begin position="12"/>
        <end position="116"/>
    </location>
</feature>
<evidence type="ECO:0000313" key="7">
    <source>
        <dbReference type="EMBL" id="RDU68000.1"/>
    </source>
</evidence>
<keyword evidence="4 5" id="KW-0472">Membrane</keyword>
<evidence type="ECO:0000313" key="8">
    <source>
        <dbReference type="Proteomes" id="UP000256514"/>
    </source>
</evidence>
<accession>A0A3D8ISN4</accession>
<feature type="transmembrane region" description="Helical" evidence="5">
    <location>
        <begin position="53"/>
        <end position="73"/>
    </location>
</feature>
<evidence type="ECO:0000256" key="3">
    <source>
        <dbReference type="ARBA" id="ARBA00022989"/>
    </source>
</evidence>
<evidence type="ECO:0000259" key="6">
    <source>
        <dbReference type="Pfam" id="PF13664"/>
    </source>
</evidence>
<feature type="transmembrane region" description="Helical" evidence="5">
    <location>
        <begin position="85"/>
        <end position="106"/>
    </location>
</feature>
<comment type="subcellular location">
    <subcellularLocation>
        <location evidence="1">Membrane</location>
    </subcellularLocation>
</comment>
<protein>
    <submittedName>
        <fullName evidence="7">DUF4149 domain-containing protein</fullName>
    </submittedName>
</protein>
<name>A0A3D8ISN4_9HELI</name>
<feature type="transmembrane region" description="Helical" evidence="5">
    <location>
        <begin position="12"/>
        <end position="33"/>
    </location>
</feature>
<dbReference type="EMBL" id="NXLT01000002">
    <property type="protein sequence ID" value="RDU68000.1"/>
    <property type="molecule type" value="Genomic_DNA"/>
</dbReference>
<dbReference type="AlphaFoldDB" id="A0A3D8ISN4"/>
<keyword evidence="8" id="KW-1185">Reference proteome</keyword>
<dbReference type="Pfam" id="PF13664">
    <property type="entry name" value="DUF4149"/>
    <property type="match status" value="1"/>
</dbReference>
<comment type="caution">
    <text evidence="7">The sequence shown here is derived from an EMBL/GenBank/DDBJ whole genome shotgun (WGS) entry which is preliminary data.</text>
</comment>
<evidence type="ECO:0000256" key="2">
    <source>
        <dbReference type="ARBA" id="ARBA00022692"/>
    </source>
</evidence>